<keyword evidence="5" id="KW-0809">Transit peptide</keyword>
<comment type="similarity">
    <text evidence="2 9">Belongs to the TIM21 family.</text>
</comment>
<feature type="transmembrane region" description="Helical" evidence="9">
    <location>
        <begin position="65"/>
        <end position="85"/>
    </location>
</feature>
<evidence type="ECO:0000256" key="4">
    <source>
        <dbReference type="ARBA" id="ARBA00022692"/>
    </source>
</evidence>
<keyword evidence="8 9" id="KW-0472">Membrane</keyword>
<comment type="caution">
    <text evidence="11">The sequence shown here is derived from an EMBL/GenBank/DDBJ whole genome shotgun (WGS) entry which is preliminary data.</text>
</comment>
<keyword evidence="4 9" id="KW-0812">Transmembrane</keyword>
<dbReference type="AlphaFoldDB" id="A0A1Y2FI42"/>
<evidence type="ECO:0000256" key="6">
    <source>
        <dbReference type="ARBA" id="ARBA00022989"/>
    </source>
</evidence>
<keyword evidence="6 9" id="KW-1133">Transmembrane helix</keyword>
<dbReference type="InterPro" id="IPR013261">
    <property type="entry name" value="Tim21"/>
</dbReference>
<protein>
    <recommendedName>
        <fullName evidence="3 9">Mitochondrial import inner membrane translocase subunit Tim21</fullName>
    </recommendedName>
</protein>
<dbReference type="GO" id="GO:0030150">
    <property type="term" value="P:protein import into mitochondrial matrix"/>
    <property type="evidence" value="ECO:0007669"/>
    <property type="project" value="UniProtKB-UniRule"/>
</dbReference>
<keyword evidence="7 9" id="KW-0496">Mitochondrion</keyword>
<dbReference type="RefSeq" id="XP_040725914.1">
    <property type="nucleotide sequence ID" value="XM_040871746.1"/>
</dbReference>
<organism evidence="11 12">
    <name type="scientific">Protomyces lactucae-debilis</name>
    <dbReference type="NCBI Taxonomy" id="2754530"/>
    <lineage>
        <taxon>Eukaryota</taxon>
        <taxon>Fungi</taxon>
        <taxon>Dikarya</taxon>
        <taxon>Ascomycota</taxon>
        <taxon>Taphrinomycotina</taxon>
        <taxon>Taphrinomycetes</taxon>
        <taxon>Taphrinales</taxon>
        <taxon>Protomycetaceae</taxon>
        <taxon>Protomyces</taxon>
    </lineage>
</organism>
<evidence type="ECO:0000256" key="10">
    <source>
        <dbReference type="SAM" id="MobiDB-lite"/>
    </source>
</evidence>
<keyword evidence="12" id="KW-1185">Reference proteome</keyword>
<evidence type="ECO:0000256" key="9">
    <source>
        <dbReference type="RuleBase" id="RU367142"/>
    </source>
</evidence>
<dbReference type="Proteomes" id="UP000193685">
    <property type="component" value="Unassembled WGS sequence"/>
</dbReference>
<name>A0A1Y2FI42_PROLT</name>
<evidence type="ECO:0000256" key="5">
    <source>
        <dbReference type="ARBA" id="ARBA00022946"/>
    </source>
</evidence>
<keyword evidence="9" id="KW-0999">Mitochondrion inner membrane</keyword>
<dbReference type="GO" id="GO:0005744">
    <property type="term" value="C:TIM23 mitochondrial import inner membrane translocase complex"/>
    <property type="evidence" value="ECO:0007669"/>
    <property type="project" value="UniProtKB-UniRule"/>
</dbReference>
<evidence type="ECO:0000313" key="11">
    <source>
        <dbReference type="EMBL" id="ORY83619.1"/>
    </source>
</evidence>
<comment type="function">
    <text evidence="9">Essential component of the TIM23 complex, a complex that mediates the translocation of transit peptide-containing proteins across the mitochondrial inner membrane.</text>
</comment>
<comment type="subunit">
    <text evidence="9">Component of the TIM23 complex.</text>
</comment>
<dbReference type="Gene3D" id="3.10.450.320">
    <property type="entry name" value="Mitochondrial import inner membrane translocase subunit Tim21"/>
    <property type="match status" value="1"/>
</dbReference>
<evidence type="ECO:0000256" key="2">
    <source>
        <dbReference type="ARBA" id="ARBA00010867"/>
    </source>
</evidence>
<sequence>MLKYYSARSLSRASSKLLLRRPINATQHRLASTTAEQPSSVDAPGAPQAVQRTAMQKVGRATATGGYAVVVAGGIALVVIVFWALGSNLFFETRYLNEAVDLVKAHPEVKRLIGHDLNAYGERSRNGRRGGPVPSQRSADGHQT</sequence>
<evidence type="ECO:0000256" key="1">
    <source>
        <dbReference type="ARBA" id="ARBA00004304"/>
    </source>
</evidence>
<dbReference type="EMBL" id="MCFI01000007">
    <property type="protein sequence ID" value="ORY83619.1"/>
    <property type="molecule type" value="Genomic_DNA"/>
</dbReference>
<feature type="region of interest" description="Disordered" evidence="10">
    <location>
        <begin position="120"/>
        <end position="144"/>
    </location>
</feature>
<keyword evidence="9" id="KW-0653">Protein transport</keyword>
<dbReference type="PANTHER" id="PTHR13032:SF6">
    <property type="entry name" value="MITOCHONDRIAL IMPORT INNER MEMBRANE TRANSLOCASE SUBUNIT TIM21"/>
    <property type="match status" value="1"/>
</dbReference>
<dbReference type="GeneID" id="63788345"/>
<proteinExistence type="inferred from homology"/>
<dbReference type="Pfam" id="PF08294">
    <property type="entry name" value="TIM21"/>
    <property type="match status" value="1"/>
</dbReference>
<evidence type="ECO:0000313" key="12">
    <source>
        <dbReference type="Proteomes" id="UP000193685"/>
    </source>
</evidence>
<dbReference type="InterPro" id="IPR038552">
    <property type="entry name" value="Tim21_IMS_sf"/>
</dbReference>
<accession>A0A1Y2FI42</accession>
<comment type="subcellular location">
    <subcellularLocation>
        <location evidence="9">Mitochondrion inner membrane</location>
        <topology evidence="9">Single-pass membrane protein</topology>
    </subcellularLocation>
    <subcellularLocation>
        <location evidence="1">Mitochondrion membrane</location>
        <topology evidence="1">Single-pass membrane protein</topology>
    </subcellularLocation>
</comment>
<evidence type="ECO:0000256" key="3">
    <source>
        <dbReference type="ARBA" id="ARBA00020726"/>
    </source>
</evidence>
<evidence type="ECO:0000256" key="8">
    <source>
        <dbReference type="ARBA" id="ARBA00023136"/>
    </source>
</evidence>
<dbReference type="OrthoDB" id="436405at2759"/>
<keyword evidence="9" id="KW-0811">Translocation</keyword>
<dbReference type="PANTHER" id="PTHR13032">
    <property type="entry name" value="MITOCHONDRIAL IMPORT INNER MEMBRANE TRANSLOCASE SUBUNIT TIM21"/>
    <property type="match status" value="1"/>
</dbReference>
<evidence type="ECO:0000256" key="7">
    <source>
        <dbReference type="ARBA" id="ARBA00023128"/>
    </source>
</evidence>
<gene>
    <name evidence="11" type="ORF">BCR37DRAFT_397895</name>
</gene>
<keyword evidence="9" id="KW-0813">Transport</keyword>
<reference evidence="11 12" key="1">
    <citation type="submission" date="2016-07" db="EMBL/GenBank/DDBJ databases">
        <title>Pervasive Adenine N6-methylation of Active Genes in Fungi.</title>
        <authorList>
            <consortium name="DOE Joint Genome Institute"/>
            <person name="Mondo S.J."/>
            <person name="Dannebaum R.O."/>
            <person name="Kuo R.C."/>
            <person name="Labutti K."/>
            <person name="Haridas S."/>
            <person name="Kuo A."/>
            <person name="Salamov A."/>
            <person name="Ahrendt S.R."/>
            <person name="Lipzen A."/>
            <person name="Sullivan W."/>
            <person name="Andreopoulos W.B."/>
            <person name="Clum A."/>
            <person name="Lindquist E."/>
            <person name="Daum C."/>
            <person name="Ramamoorthy G.K."/>
            <person name="Gryganskyi A."/>
            <person name="Culley D."/>
            <person name="Magnuson J.K."/>
            <person name="James T.Y."/>
            <person name="O'Malley M.A."/>
            <person name="Stajich J.E."/>
            <person name="Spatafora J.W."/>
            <person name="Visel A."/>
            <person name="Grigoriev I.V."/>
        </authorList>
    </citation>
    <scope>NUCLEOTIDE SEQUENCE [LARGE SCALE GENOMIC DNA]</scope>
    <source>
        <strain evidence="11 12">12-1054</strain>
    </source>
</reference>